<dbReference type="GO" id="GO:0005886">
    <property type="term" value="C:plasma membrane"/>
    <property type="evidence" value="ECO:0007669"/>
    <property type="project" value="TreeGrafter"/>
</dbReference>
<dbReference type="InterPro" id="IPR036188">
    <property type="entry name" value="FAD/NAD-bd_sf"/>
</dbReference>
<dbReference type="PANTHER" id="PTHR13847:SF280">
    <property type="entry name" value="D-AMINO ACID DEHYDROGENASE"/>
    <property type="match status" value="1"/>
</dbReference>
<dbReference type="InterPro" id="IPR006076">
    <property type="entry name" value="FAD-dep_OxRdtase"/>
</dbReference>
<gene>
    <name evidence="4" type="ORF">C6571_10610</name>
</gene>
<comment type="similarity">
    <text evidence="1">Belongs to the DadA oxidoreductase family.</text>
</comment>
<protein>
    <submittedName>
        <fullName evidence="4">Amino acid dehydrogenase</fullName>
    </submittedName>
</protein>
<evidence type="ECO:0000259" key="3">
    <source>
        <dbReference type="Pfam" id="PF01266"/>
    </source>
</evidence>
<accession>A0A2S0N4Y9</accession>
<keyword evidence="2" id="KW-0560">Oxidoreductase</keyword>
<dbReference type="AlphaFoldDB" id="A0A2S0N4Y9"/>
<evidence type="ECO:0000313" key="4">
    <source>
        <dbReference type="EMBL" id="AVO43205.1"/>
    </source>
</evidence>
<dbReference type="GO" id="GO:0005737">
    <property type="term" value="C:cytoplasm"/>
    <property type="evidence" value="ECO:0007669"/>
    <property type="project" value="TreeGrafter"/>
</dbReference>
<dbReference type="OrthoDB" id="18526at2"/>
<dbReference type="EMBL" id="CP027669">
    <property type="protein sequence ID" value="AVO43205.1"/>
    <property type="molecule type" value="Genomic_DNA"/>
</dbReference>
<proteinExistence type="inferred from homology"/>
<dbReference type="GO" id="GO:0055130">
    <property type="term" value="P:D-alanine catabolic process"/>
    <property type="evidence" value="ECO:0007669"/>
    <property type="project" value="TreeGrafter"/>
</dbReference>
<evidence type="ECO:0000256" key="2">
    <source>
        <dbReference type="ARBA" id="ARBA00023002"/>
    </source>
</evidence>
<dbReference type="NCBIfam" id="NF001933">
    <property type="entry name" value="PRK00711.1"/>
    <property type="match status" value="1"/>
</dbReference>
<dbReference type="Gene3D" id="3.50.50.60">
    <property type="entry name" value="FAD/NAD(P)-binding domain"/>
    <property type="match status" value="2"/>
</dbReference>
<dbReference type="Pfam" id="PF01266">
    <property type="entry name" value="DAO"/>
    <property type="match status" value="1"/>
</dbReference>
<evidence type="ECO:0000313" key="5">
    <source>
        <dbReference type="Proteomes" id="UP000239326"/>
    </source>
</evidence>
<name>A0A2S0N4Y9_9BURK</name>
<dbReference type="KEGG" id="simp:C6571_10610"/>
<keyword evidence="5" id="KW-1185">Reference proteome</keyword>
<dbReference type="PANTHER" id="PTHR13847">
    <property type="entry name" value="SARCOSINE DEHYDROGENASE-RELATED"/>
    <property type="match status" value="1"/>
</dbReference>
<organism evidence="4 5">
    <name type="scientific">Simplicispira suum</name>
    <dbReference type="NCBI Taxonomy" id="2109915"/>
    <lineage>
        <taxon>Bacteria</taxon>
        <taxon>Pseudomonadati</taxon>
        <taxon>Pseudomonadota</taxon>
        <taxon>Betaproteobacteria</taxon>
        <taxon>Burkholderiales</taxon>
        <taxon>Comamonadaceae</taxon>
        <taxon>Simplicispira</taxon>
    </lineage>
</organism>
<evidence type="ECO:0000256" key="1">
    <source>
        <dbReference type="ARBA" id="ARBA00009410"/>
    </source>
</evidence>
<reference evidence="4 5" key="1">
    <citation type="submission" date="2018-03" db="EMBL/GenBank/DDBJ databases">
        <title>Genome sequencing of Simplicispira sp.</title>
        <authorList>
            <person name="Kim S.-J."/>
            <person name="Heo J."/>
            <person name="Kwon S.-W."/>
        </authorList>
    </citation>
    <scope>NUCLEOTIDE SEQUENCE [LARGE SCALE GENOMIC DNA]</scope>
    <source>
        <strain evidence="4 5">SC1-8</strain>
    </source>
</reference>
<dbReference type="GO" id="GO:0008718">
    <property type="term" value="F:D-amino-acid dehydrogenase activity"/>
    <property type="evidence" value="ECO:0007669"/>
    <property type="project" value="TreeGrafter"/>
</dbReference>
<dbReference type="Gene3D" id="3.30.9.10">
    <property type="entry name" value="D-Amino Acid Oxidase, subunit A, domain 2"/>
    <property type="match status" value="1"/>
</dbReference>
<dbReference type="Proteomes" id="UP000239326">
    <property type="component" value="Chromosome"/>
</dbReference>
<dbReference type="SUPFAM" id="SSF54373">
    <property type="entry name" value="FAD-linked reductases, C-terminal domain"/>
    <property type="match status" value="1"/>
</dbReference>
<feature type="domain" description="FAD dependent oxidoreductase" evidence="3">
    <location>
        <begin position="2"/>
        <end position="392"/>
    </location>
</feature>
<sequence length="402" mass="42717">MGAGIVGLASAWELAQQGHKVTVIDRAASGAGASRANGAQLSYSYVQPLADASIWRQLPKLLLASDSPLKLRIQADPAQWAWGLSFLAACRNDVSRATTETLLALAERSRAAFDAMLSASQIACDFSATGKLVLYANQESFVAAQRQMLLQRALGSVQEAVDARRCVEIEPALERQEARIAGAIYTPSECAADCFKVCAGLETALRARGVRFMLETEVTGLVSDGLQIRAAQTSTGDIEGDAFVLAMATGSVPLARSIGKRLPVYPLKGYSATVRAATDPFAAPHVSVTDAARKMVFARLGDRLRIAGMAELVGHDNSVPDARIETLLAAGREVFPRASDYATLDRWAGLRPATPTGLPIVGRLAGAPENLLFNTGHGALGFTLAFGTARALLKPLQERRRT</sequence>
<dbReference type="SUPFAM" id="SSF51905">
    <property type="entry name" value="FAD/NAD(P)-binding domain"/>
    <property type="match status" value="1"/>
</dbReference>